<gene>
    <name evidence="9" type="ORF">ACFFJ8_25690</name>
</gene>
<evidence type="ECO:0000256" key="2">
    <source>
        <dbReference type="ARBA" id="ARBA00022448"/>
    </source>
</evidence>
<dbReference type="Gene3D" id="1.10.3720.10">
    <property type="entry name" value="MetI-like"/>
    <property type="match status" value="1"/>
</dbReference>
<evidence type="ECO:0000313" key="10">
    <source>
        <dbReference type="Proteomes" id="UP001589818"/>
    </source>
</evidence>
<accession>A0ABV6JFP6</accession>
<keyword evidence="2 7" id="KW-0813">Transport</keyword>
<comment type="similarity">
    <text evidence="7">Belongs to the binding-protein-dependent transport system permease family.</text>
</comment>
<dbReference type="Proteomes" id="UP001589818">
    <property type="component" value="Unassembled WGS sequence"/>
</dbReference>
<feature type="transmembrane region" description="Helical" evidence="7">
    <location>
        <begin position="94"/>
        <end position="119"/>
    </location>
</feature>
<feature type="transmembrane region" description="Helical" evidence="7">
    <location>
        <begin position="131"/>
        <end position="152"/>
    </location>
</feature>
<keyword evidence="5 7" id="KW-1133">Transmembrane helix</keyword>
<comment type="caution">
    <text evidence="9">The sequence shown here is derived from an EMBL/GenBank/DDBJ whole genome shotgun (WGS) entry which is preliminary data.</text>
</comment>
<evidence type="ECO:0000259" key="8">
    <source>
        <dbReference type="PROSITE" id="PS50928"/>
    </source>
</evidence>
<name>A0ABV6JFP6_9BACL</name>
<feature type="transmembrane region" description="Helical" evidence="7">
    <location>
        <begin position="287"/>
        <end position="308"/>
    </location>
</feature>
<dbReference type="RefSeq" id="WP_204815911.1">
    <property type="nucleotide sequence ID" value="NZ_JANHOF010000001.1"/>
</dbReference>
<dbReference type="InterPro" id="IPR035906">
    <property type="entry name" value="MetI-like_sf"/>
</dbReference>
<keyword evidence="3" id="KW-1003">Cell membrane</keyword>
<dbReference type="EMBL" id="JBHLVF010000041">
    <property type="protein sequence ID" value="MFC0394741.1"/>
    <property type="molecule type" value="Genomic_DNA"/>
</dbReference>
<sequence>MKSHDIGTFRSFFEYWERVDAMKGLLTKKGLFIAVMLAWPLIHYAVFGLYLQVQTLLYSFQSWNPLTGRQTWTGFYNYITAFRSMNSDGVWTSAIFNTVLFIPVNILAVALALVIAILLYHKVPLARFYRIVYFFPALISIVVITMVFSFALNPTQGIVNGLLDAVGLEQFKRAWLGDPQTALISIFVFCIWAGIGGSNVILTGALQRIPHDYFEVGKLEGIGFWKELFYIIMPLLWPTLSTLIIVSTSGAFSIFLQVMLLTNGGPFTSSTTVGLEMYRLVIEKNDYGMASAYGIIFTVIGFVIVWCVKWLTERFDTAEY</sequence>
<evidence type="ECO:0000256" key="6">
    <source>
        <dbReference type="ARBA" id="ARBA00023136"/>
    </source>
</evidence>
<feature type="transmembrane region" description="Helical" evidence="7">
    <location>
        <begin position="228"/>
        <end position="256"/>
    </location>
</feature>
<keyword evidence="4 7" id="KW-0812">Transmembrane</keyword>
<evidence type="ECO:0000256" key="3">
    <source>
        <dbReference type="ARBA" id="ARBA00022475"/>
    </source>
</evidence>
<dbReference type="SUPFAM" id="SSF161098">
    <property type="entry name" value="MetI-like"/>
    <property type="match status" value="1"/>
</dbReference>
<dbReference type="InterPro" id="IPR000515">
    <property type="entry name" value="MetI-like"/>
</dbReference>
<feature type="transmembrane region" description="Helical" evidence="7">
    <location>
        <begin position="182"/>
        <end position="207"/>
    </location>
</feature>
<evidence type="ECO:0000313" key="9">
    <source>
        <dbReference type="EMBL" id="MFC0394741.1"/>
    </source>
</evidence>
<dbReference type="PROSITE" id="PS50928">
    <property type="entry name" value="ABC_TM1"/>
    <property type="match status" value="1"/>
</dbReference>
<organism evidence="9 10">
    <name type="scientific">Paenibacillus mendelii</name>
    <dbReference type="NCBI Taxonomy" id="206163"/>
    <lineage>
        <taxon>Bacteria</taxon>
        <taxon>Bacillati</taxon>
        <taxon>Bacillota</taxon>
        <taxon>Bacilli</taxon>
        <taxon>Bacillales</taxon>
        <taxon>Paenibacillaceae</taxon>
        <taxon>Paenibacillus</taxon>
    </lineage>
</organism>
<keyword evidence="10" id="KW-1185">Reference proteome</keyword>
<comment type="subcellular location">
    <subcellularLocation>
        <location evidence="1 7">Cell membrane</location>
        <topology evidence="1 7">Multi-pass membrane protein</topology>
    </subcellularLocation>
</comment>
<feature type="transmembrane region" description="Helical" evidence="7">
    <location>
        <begin position="31"/>
        <end position="53"/>
    </location>
</feature>
<dbReference type="Pfam" id="PF00528">
    <property type="entry name" value="BPD_transp_1"/>
    <property type="match status" value="1"/>
</dbReference>
<dbReference type="PANTHER" id="PTHR30193:SF37">
    <property type="entry name" value="INNER MEMBRANE ABC TRANSPORTER PERMEASE PROTEIN YCJO"/>
    <property type="match status" value="1"/>
</dbReference>
<evidence type="ECO:0000256" key="1">
    <source>
        <dbReference type="ARBA" id="ARBA00004651"/>
    </source>
</evidence>
<keyword evidence="6 7" id="KW-0472">Membrane</keyword>
<reference evidence="9 10" key="1">
    <citation type="submission" date="2024-09" db="EMBL/GenBank/DDBJ databases">
        <authorList>
            <person name="Sun Q."/>
            <person name="Mori K."/>
        </authorList>
    </citation>
    <scope>NUCLEOTIDE SEQUENCE [LARGE SCALE GENOMIC DNA]</scope>
    <source>
        <strain evidence="9 10">CCM 4839</strain>
    </source>
</reference>
<protein>
    <submittedName>
        <fullName evidence="9">Carbohydrate ABC transporter permease</fullName>
    </submittedName>
</protein>
<evidence type="ECO:0000256" key="5">
    <source>
        <dbReference type="ARBA" id="ARBA00022989"/>
    </source>
</evidence>
<dbReference type="InterPro" id="IPR051393">
    <property type="entry name" value="ABC_transporter_permease"/>
</dbReference>
<dbReference type="PANTHER" id="PTHR30193">
    <property type="entry name" value="ABC TRANSPORTER PERMEASE PROTEIN"/>
    <property type="match status" value="1"/>
</dbReference>
<evidence type="ECO:0000256" key="4">
    <source>
        <dbReference type="ARBA" id="ARBA00022692"/>
    </source>
</evidence>
<evidence type="ECO:0000256" key="7">
    <source>
        <dbReference type="RuleBase" id="RU363032"/>
    </source>
</evidence>
<feature type="domain" description="ABC transmembrane type-1" evidence="8">
    <location>
        <begin position="94"/>
        <end position="308"/>
    </location>
</feature>
<proteinExistence type="inferred from homology"/>